<feature type="chain" id="PRO_5011703454" evidence="8">
    <location>
        <begin position="37"/>
        <end position="1202"/>
    </location>
</feature>
<keyword evidence="3" id="KW-0963">Cytoplasm</keyword>
<dbReference type="EMBL" id="FOEG01000001">
    <property type="protein sequence ID" value="SEO48208.1"/>
    <property type="molecule type" value="Genomic_DNA"/>
</dbReference>
<dbReference type="SMART" id="SM00245">
    <property type="entry name" value="TSPc"/>
    <property type="match status" value="1"/>
</dbReference>
<dbReference type="PANTHER" id="PTHR43253:SF1">
    <property type="entry name" value="TRICORN PROTEASE HOMOLOG 2-RELATED"/>
    <property type="match status" value="1"/>
</dbReference>
<keyword evidence="5" id="KW-0378">Hydrolase</keyword>
<dbReference type="STRING" id="406100.SAMN04488052_101300"/>
<dbReference type="SUPFAM" id="SSF52096">
    <property type="entry name" value="ClpP/crotonase"/>
    <property type="match status" value="1"/>
</dbReference>
<evidence type="ECO:0000256" key="2">
    <source>
        <dbReference type="ARBA" id="ARBA00008524"/>
    </source>
</evidence>
<accession>A0A1H8Q2H8</accession>
<dbReference type="InterPro" id="IPR001478">
    <property type="entry name" value="PDZ"/>
</dbReference>
<gene>
    <name evidence="10" type="ORF">SAMN04488052_101300</name>
</gene>
<name>A0A1H8Q2H8_9GAMM</name>
<dbReference type="InterPro" id="IPR029045">
    <property type="entry name" value="ClpP/crotonase-like_dom_sf"/>
</dbReference>
<dbReference type="GO" id="GO:0005737">
    <property type="term" value="C:cytoplasm"/>
    <property type="evidence" value="ECO:0007669"/>
    <property type="project" value="UniProtKB-SubCell"/>
</dbReference>
<keyword evidence="6" id="KW-0720">Serine protease</keyword>
<evidence type="ECO:0000256" key="6">
    <source>
        <dbReference type="ARBA" id="ARBA00022825"/>
    </source>
</evidence>
<feature type="region of interest" description="Disordered" evidence="7">
    <location>
        <begin position="544"/>
        <end position="563"/>
    </location>
</feature>
<dbReference type="GO" id="GO:0006508">
    <property type="term" value="P:proteolysis"/>
    <property type="evidence" value="ECO:0007669"/>
    <property type="project" value="UniProtKB-KW"/>
</dbReference>
<dbReference type="InterPro" id="IPR028204">
    <property type="entry name" value="Tricorn_C1"/>
</dbReference>
<feature type="region of interest" description="Disordered" evidence="7">
    <location>
        <begin position="872"/>
        <end position="892"/>
    </location>
</feature>
<proteinExistence type="inferred from homology"/>
<evidence type="ECO:0000256" key="8">
    <source>
        <dbReference type="SAM" id="SignalP"/>
    </source>
</evidence>
<dbReference type="Pfam" id="PF26549">
    <property type="entry name" value="Tricorn_N"/>
    <property type="match status" value="1"/>
</dbReference>
<evidence type="ECO:0000313" key="10">
    <source>
        <dbReference type="EMBL" id="SEO48208.1"/>
    </source>
</evidence>
<keyword evidence="8" id="KW-0732">Signal</keyword>
<dbReference type="AlphaFoldDB" id="A0A1H8Q2H8"/>
<evidence type="ECO:0000256" key="3">
    <source>
        <dbReference type="ARBA" id="ARBA00022490"/>
    </source>
</evidence>
<dbReference type="Pfam" id="PF03572">
    <property type="entry name" value="Peptidase_S41"/>
    <property type="match status" value="1"/>
</dbReference>
<dbReference type="Pfam" id="PF07676">
    <property type="entry name" value="PD40"/>
    <property type="match status" value="3"/>
</dbReference>
<dbReference type="Pfam" id="PF14684">
    <property type="entry name" value="Tricorn_C1"/>
    <property type="match status" value="1"/>
</dbReference>
<dbReference type="PROSITE" id="PS50106">
    <property type="entry name" value="PDZ"/>
    <property type="match status" value="1"/>
</dbReference>
<comment type="subcellular location">
    <subcellularLocation>
        <location evidence="1">Cytoplasm</location>
    </subcellularLocation>
</comment>
<feature type="region of interest" description="Disordered" evidence="7">
    <location>
        <begin position="417"/>
        <end position="526"/>
    </location>
</feature>
<dbReference type="GO" id="GO:0008236">
    <property type="term" value="F:serine-type peptidase activity"/>
    <property type="evidence" value="ECO:0007669"/>
    <property type="project" value="UniProtKB-KW"/>
</dbReference>
<feature type="domain" description="PDZ" evidence="9">
    <location>
        <begin position="886"/>
        <end position="936"/>
    </location>
</feature>
<dbReference type="Gene3D" id="3.30.750.44">
    <property type="match status" value="1"/>
</dbReference>
<dbReference type="Gene3D" id="3.90.226.10">
    <property type="entry name" value="2-enoyl-CoA Hydratase, Chain A, domain 1"/>
    <property type="match status" value="1"/>
</dbReference>
<organism evidence="10 11">
    <name type="scientific">Aquisalimonas asiatica</name>
    <dbReference type="NCBI Taxonomy" id="406100"/>
    <lineage>
        <taxon>Bacteria</taxon>
        <taxon>Pseudomonadati</taxon>
        <taxon>Pseudomonadota</taxon>
        <taxon>Gammaproteobacteria</taxon>
        <taxon>Chromatiales</taxon>
        <taxon>Ectothiorhodospiraceae</taxon>
        <taxon>Aquisalimonas</taxon>
    </lineage>
</organism>
<evidence type="ECO:0000259" key="9">
    <source>
        <dbReference type="PROSITE" id="PS50106"/>
    </source>
</evidence>
<sequence length="1202" mass="135729">MLLPETIRVPCVNRLIRHLALTTLSCCLLLPAAATADDDGVSLPRFPSISPDGEHIAFSWGGDLWRAPVSGGDARRLTRHEQDDLHSSWSPDGDWLTFTSVRDGYLNLWRVHEDGTRVSQLTHSDRHLRNPGYDLDADGNPVITFSGLLEADVYRDQRPYVVSPEGGDHRRLHDAFGSEPRLSPDGLRTVFTRGGIYHGWNRRHYRGPEAMDLWLHDHEEDSFRPLTERDGDDGNARWADDRTLVFMSDREGETVNLYRMRLDEDDAIERLTDFNGHDVQHFDVSRDGSTAVVQVWDTLYTLDLASDDAQPRPIALRAGEDGHDRFELKRIDREITEAALSPDGRTMAYIAYGRVYVRHIDEHSPTRPVTRGTHARHKDLSWSPDGLRLYFTNDSDGTESIYQARVALTREEIRSGRIQPSDAIAESPVEEIPPGADPAPEPVDDGIMAVAARSGDEDDADPGQRSDEPEDPFAPVEPGLPPEPDDPPDPALLPEPLDEPDAEPETIPETELDPDEDTGDLPRHRDPARWHDAVQFYIRPMVQTEHNDREASPSPDGNSVAFRRGRGDLMTLDLDTGETTRLVEGWDSNIHWRWSPDSRHIAYSQNNLDFSANIFIVPADGSAAPVNITRHPRNDINPRWSADGRKLSFISNRSGQYYNLYRIYLDRSLENMTRRERATYYRDARAEAAKRRPLPVQRDPDDAVEPVSLDLDRAWRRIERVADLPRHQFANEMTPGGDRFVFNQSGEGLVSMNWDGSDRKRLAPRAEVQHLNVTGDRVIYIADGRVGVVSTTGGSPTHPDISARIRVDLREQALQKFRETARVMDEHFYRQDMNGLDWGEVVAEYEDLIRRTRTASEFSDITNRLLGELAASHTGLSNPGPGAARRQPSGRLGIDYEPVELDDGRRGYRVLSVIPDGPVDRGPARMEPGDVITEIDLEPFHERDTMLYRLRGRVDEEVIVTFERGSGRRPSPARTLVTPVDYSDLATLRYDAFRERSRERVEERSDGRLGYIHIQSMNQTSLEDFQGDLYAAAYDREGLIIDVRNNGGGHTTDRILTSIMTREHAYTIPAGADGEATGHYPQDRLDAPRYTLPINMLANEKSYSNAEILAHAFSTLERGTLVGQQTYGGVISTGSHSLIDGANLRRPYRGWYLPDGTDMEHNGALPDILVEQTPEDEVADRDRQLDRAVDDMLERLERNHDN</sequence>
<dbReference type="Gene3D" id="2.30.42.10">
    <property type="match status" value="1"/>
</dbReference>
<keyword evidence="4 10" id="KW-0645">Protease</keyword>
<reference evidence="10 11" key="1">
    <citation type="submission" date="2016-10" db="EMBL/GenBank/DDBJ databases">
        <authorList>
            <person name="de Groot N.N."/>
        </authorList>
    </citation>
    <scope>NUCLEOTIDE SEQUENCE [LARGE SCALE GENOMIC DNA]</scope>
    <source>
        <strain evidence="10 11">CGMCC 1.6291</strain>
    </source>
</reference>
<dbReference type="InterPro" id="IPR012393">
    <property type="entry name" value="Tricorn_protease"/>
</dbReference>
<dbReference type="InterPro" id="IPR036034">
    <property type="entry name" value="PDZ_sf"/>
</dbReference>
<feature type="compositionally biased region" description="Acidic residues" evidence="7">
    <location>
        <begin position="496"/>
        <end position="519"/>
    </location>
</feature>
<protein>
    <submittedName>
        <fullName evidence="10">Tricorn protease</fullName>
    </submittedName>
</protein>
<dbReference type="Proteomes" id="UP000199657">
    <property type="component" value="Unassembled WGS sequence"/>
</dbReference>
<dbReference type="PANTHER" id="PTHR43253">
    <property type="entry name" value="TRICORN PROTEASE HOMOLOG 2-RELATED"/>
    <property type="match status" value="1"/>
</dbReference>
<dbReference type="CDD" id="cd07562">
    <property type="entry name" value="Peptidase_S41_TRI"/>
    <property type="match status" value="1"/>
</dbReference>
<dbReference type="SUPFAM" id="SSF82171">
    <property type="entry name" value="DPP6 N-terminal domain-like"/>
    <property type="match status" value="2"/>
</dbReference>
<evidence type="ECO:0000256" key="1">
    <source>
        <dbReference type="ARBA" id="ARBA00004496"/>
    </source>
</evidence>
<dbReference type="InterPro" id="IPR011042">
    <property type="entry name" value="6-blade_b-propeller_TolB-like"/>
</dbReference>
<dbReference type="Gene3D" id="2.120.10.60">
    <property type="entry name" value="Tricorn protease N-terminal domain"/>
    <property type="match status" value="1"/>
</dbReference>
<keyword evidence="11" id="KW-1185">Reference proteome</keyword>
<evidence type="ECO:0000313" key="11">
    <source>
        <dbReference type="Proteomes" id="UP000199657"/>
    </source>
</evidence>
<dbReference type="InterPro" id="IPR011659">
    <property type="entry name" value="WD40"/>
</dbReference>
<comment type="similarity">
    <text evidence="2">Belongs to the peptidase S41B family.</text>
</comment>
<dbReference type="InterPro" id="IPR005151">
    <property type="entry name" value="Tail-specific_protease"/>
</dbReference>
<feature type="signal peptide" evidence="8">
    <location>
        <begin position="1"/>
        <end position="36"/>
    </location>
</feature>
<evidence type="ECO:0000256" key="7">
    <source>
        <dbReference type="SAM" id="MobiDB-lite"/>
    </source>
</evidence>
<evidence type="ECO:0000256" key="4">
    <source>
        <dbReference type="ARBA" id="ARBA00022670"/>
    </source>
</evidence>
<dbReference type="OrthoDB" id="9758793at2"/>
<evidence type="ECO:0000256" key="5">
    <source>
        <dbReference type="ARBA" id="ARBA00022801"/>
    </source>
</evidence>
<dbReference type="Gene3D" id="2.120.10.30">
    <property type="entry name" value="TolB, C-terminal domain"/>
    <property type="match status" value="2"/>
</dbReference>
<dbReference type="SUPFAM" id="SSF50156">
    <property type="entry name" value="PDZ domain-like"/>
    <property type="match status" value="1"/>
</dbReference>